<dbReference type="RefSeq" id="WP_251957500.1">
    <property type="nucleotide sequence ID" value="NZ_AP025732.1"/>
</dbReference>
<evidence type="ECO:0000256" key="1">
    <source>
        <dbReference type="SAM" id="Phobius"/>
    </source>
</evidence>
<organism evidence="2 3">
    <name type="scientific">Nostoc cf. commune SO-36</name>
    <dbReference type="NCBI Taxonomy" id="449208"/>
    <lineage>
        <taxon>Bacteria</taxon>
        <taxon>Bacillati</taxon>
        <taxon>Cyanobacteriota</taxon>
        <taxon>Cyanophyceae</taxon>
        <taxon>Nostocales</taxon>
        <taxon>Nostocaceae</taxon>
        <taxon>Nostoc</taxon>
    </lineage>
</organism>
<keyword evidence="1" id="KW-0812">Transmembrane</keyword>
<feature type="transmembrane region" description="Helical" evidence="1">
    <location>
        <begin position="76"/>
        <end position="93"/>
    </location>
</feature>
<sequence>MRQFTLFTLLYLATGVCLMAIALQYPEITPNLKATLLLNAGLLYLVAVLSTFRFWRQAARQSQGRLHQQAAWKQNFVAIAPWLVIALTLVTSLSNLLANNWTTEALMKASSGLPLILLSAEQLFIRSQFRQ</sequence>
<evidence type="ECO:0000313" key="3">
    <source>
        <dbReference type="Proteomes" id="UP001055453"/>
    </source>
</evidence>
<keyword evidence="1" id="KW-1133">Transmembrane helix</keyword>
<accession>A0ABM7Z9S3</accession>
<keyword evidence="1" id="KW-0472">Membrane</keyword>
<dbReference type="EMBL" id="AP025732">
    <property type="protein sequence ID" value="BDI19993.1"/>
    <property type="molecule type" value="Genomic_DNA"/>
</dbReference>
<feature type="transmembrane region" description="Helical" evidence="1">
    <location>
        <begin position="34"/>
        <end position="55"/>
    </location>
</feature>
<evidence type="ECO:0000313" key="2">
    <source>
        <dbReference type="EMBL" id="BDI19993.1"/>
    </source>
</evidence>
<name>A0ABM7Z9S3_NOSCO</name>
<gene>
    <name evidence="2" type="ORF">ANSO36C_57950</name>
</gene>
<protein>
    <submittedName>
        <fullName evidence="2">Uncharacterized protein</fullName>
    </submittedName>
</protein>
<keyword evidence="3" id="KW-1185">Reference proteome</keyword>
<reference evidence="2" key="1">
    <citation type="submission" date="2022-04" db="EMBL/GenBank/DDBJ databases">
        <title>Complete genome sequence of a cyanobacterium, Nostoc sp. SO-36, isolated in Antarctica.</title>
        <authorList>
            <person name="Kanesaki Y."/>
            <person name="Effendi D."/>
            <person name="Sakamoto T."/>
            <person name="Ohtani S."/>
            <person name="Awai K."/>
        </authorList>
    </citation>
    <scope>NUCLEOTIDE SEQUENCE</scope>
    <source>
        <strain evidence="2">SO-36</strain>
    </source>
</reference>
<proteinExistence type="predicted"/>
<dbReference type="Proteomes" id="UP001055453">
    <property type="component" value="Chromosome"/>
</dbReference>